<gene>
    <name evidence="1" type="ORF">mRhiFer1_009143</name>
</gene>
<proteinExistence type="predicted"/>
<dbReference type="AlphaFoldDB" id="A0A7J7SJ84"/>
<comment type="caution">
    <text evidence="1">The sequence shown here is derived from an EMBL/GenBank/DDBJ whole genome shotgun (WGS) entry which is preliminary data.</text>
</comment>
<dbReference type="EMBL" id="JACAGC010000022">
    <property type="protein sequence ID" value="KAF6288410.1"/>
    <property type="molecule type" value="Genomic_DNA"/>
</dbReference>
<accession>A0A7J7SJ84</accession>
<evidence type="ECO:0000313" key="2">
    <source>
        <dbReference type="Proteomes" id="UP000585614"/>
    </source>
</evidence>
<reference evidence="1 2" key="1">
    <citation type="journal article" date="2020" name="Nature">
        <title>Six reference-quality genomes reveal evolution of bat adaptations.</title>
        <authorList>
            <person name="Jebb D."/>
            <person name="Huang Z."/>
            <person name="Pippel M."/>
            <person name="Hughes G.M."/>
            <person name="Lavrichenko K."/>
            <person name="Devanna P."/>
            <person name="Winkler S."/>
            <person name="Jermiin L.S."/>
            <person name="Skirmuntt E.C."/>
            <person name="Katzourakis A."/>
            <person name="Burkitt-Gray L."/>
            <person name="Ray D.A."/>
            <person name="Sullivan K.A.M."/>
            <person name="Roscito J.G."/>
            <person name="Kirilenko B.M."/>
            <person name="Davalos L.M."/>
            <person name="Corthals A.P."/>
            <person name="Power M.L."/>
            <person name="Jones G."/>
            <person name="Ransome R.D."/>
            <person name="Dechmann D.K.N."/>
            <person name="Locatelli A.G."/>
            <person name="Puechmaille S.J."/>
            <person name="Fedrigo O."/>
            <person name="Jarvis E.D."/>
            <person name="Hiller M."/>
            <person name="Vernes S.C."/>
            <person name="Myers E.W."/>
            <person name="Teeling E.C."/>
        </authorList>
    </citation>
    <scope>NUCLEOTIDE SEQUENCE [LARGE SCALE GENOMIC DNA]</scope>
    <source>
        <strain evidence="1">MRhiFer1</strain>
        <tissue evidence="1">Lung</tissue>
    </source>
</reference>
<protein>
    <submittedName>
        <fullName evidence="1">Uncharacterized protein</fullName>
    </submittedName>
</protein>
<organism evidence="1 2">
    <name type="scientific">Rhinolophus ferrumequinum</name>
    <name type="common">Greater horseshoe bat</name>
    <dbReference type="NCBI Taxonomy" id="59479"/>
    <lineage>
        <taxon>Eukaryota</taxon>
        <taxon>Metazoa</taxon>
        <taxon>Chordata</taxon>
        <taxon>Craniata</taxon>
        <taxon>Vertebrata</taxon>
        <taxon>Euteleostomi</taxon>
        <taxon>Mammalia</taxon>
        <taxon>Eutheria</taxon>
        <taxon>Laurasiatheria</taxon>
        <taxon>Chiroptera</taxon>
        <taxon>Yinpterochiroptera</taxon>
        <taxon>Rhinolophoidea</taxon>
        <taxon>Rhinolophidae</taxon>
        <taxon>Rhinolophinae</taxon>
        <taxon>Rhinolophus</taxon>
    </lineage>
</organism>
<sequence>MKVAWSHCPLCELKQVASFPSTATTLCWGTRPPPTHTATYNLSSAPGTLPPTPLASHTTHPCTDVYIAGDLGGCMGRGGAEEEQLCFASSPLCSPTAPPGSQPVKLQAPLAPAGVLPGLKRCGRAGTGGSCPVRATVGRKFQGFLLFLFANS</sequence>
<name>A0A7J7SJ84_RHIFE</name>
<evidence type="ECO:0000313" key="1">
    <source>
        <dbReference type="EMBL" id="KAF6288410.1"/>
    </source>
</evidence>
<dbReference type="Proteomes" id="UP000585614">
    <property type="component" value="Unassembled WGS sequence"/>
</dbReference>